<dbReference type="InterPro" id="IPR027417">
    <property type="entry name" value="P-loop_NTPase"/>
</dbReference>
<protein>
    <submittedName>
        <fullName evidence="4">Sulfotransferase domain protein</fullName>
    </submittedName>
</protein>
<evidence type="ECO:0000256" key="1">
    <source>
        <dbReference type="ARBA" id="ARBA00005771"/>
    </source>
</evidence>
<keyword evidence="5" id="KW-1185">Reference proteome</keyword>
<dbReference type="KEGG" id="mff:MFFC18_05830"/>
<reference evidence="4 5" key="1">
    <citation type="submission" date="2019-08" db="EMBL/GenBank/DDBJ databases">
        <title>Deep-cultivation of Planctomycetes and their phenomic and genomic characterization uncovers novel biology.</title>
        <authorList>
            <person name="Wiegand S."/>
            <person name="Jogler M."/>
            <person name="Boedeker C."/>
            <person name="Pinto D."/>
            <person name="Vollmers J."/>
            <person name="Rivas-Marin E."/>
            <person name="Kohn T."/>
            <person name="Peeters S.H."/>
            <person name="Heuer A."/>
            <person name="Rast P."/>
            <person name="Oberbeckmann S."/>
            <person name="Bunk B."/>
            <person name="Jeske O."/>
            <person name="Meyerdierks A."/>
            <person name="Storesund J.E."/>
            <person name="Kallscheuer N."/>
            <person name="Luecker S."/>
            <person name="Lage O.M."/>
            <person name="Pohl T."/>
            <person name="Merkel B.J."/>
            <person name="Hornburger P."/>
            <person name="Mueller R.-W."/>
            <person name="Bruemmer F."/>
            <person name="Labrenz M."/>
            <person name="Spormann A.M."/>
            <person name="Op den Camp H."/>
            <person name="Overmann J."/>
            <person name="Amann R."/>
            <person name="Jetten M.S.M."/>
            <person name="Mascher T."/>
            <person name="Medema M.H."/>
            <person name="Devos D.P."/>
            <person name="Kaster A.-K."/>
            <person name="Ovreas L."/>
            <person name="Rohde M."/>
            <person name="Galperin M.Y."/>
            <person name="Jogler C."/>
        </authorList>
    </citation>
    <scope>NUCLEOTIDE SEQUENCE [LARGE SCALE GENOMIC DNA]</scope>
    <source>
        <strain evidence="4 5">FC18</strain>
    </source>
</reference>
<dbReference type="Pfam" id="PF00685">
    <property type="entry name" value="Sulfotransfer_1"/>
    <property type="match status" value="1"/>
</dbReference>
<dbReference type="OrthoDB" id="9804504at2"/>
<evidence type="ECO:0000256" key="2">
    <source>
        <dbReference type="ARBA" id="ARBA00022679"/>
    </source>
</evidence>
<evidence type="ECO:0000313" key="5">
    <source>
        <dbReference type="Proteomes" id="UP000322214"/>
    </source>
</evidence>
<dbReference type="PANTHER" id="PTHR11783">
    <property type="entry name" value="SULFOTRANSFERASE SULT"/>
    <property type="match status" value="1"/>
</dbReference>
<dbReference type="GO" id="GO:0008146">
    <property type="term" value="F:sulfotransferase activity"/>
    <property type="evidence" value="ECO:0007669"/>
    <property type="project" value="InterPro"/>
</dbReference>
<dbReference type="Gene3D" id="3.40.50.300">
    <property type="entry name" value="P-loop containing nucleotide triphosphate hydrolases"/>
    <property type="match status" value="1"/>
</dbReference>
<accession>A0A5B9P6V1</accession>
<dbReference type="AlphaFoldDB" id="A0A5B9P6V1"/>
<gene>
    <name evidence="4" type="ORF">MFFC18_05830</name>
</gene>
<feature type="domain" description="Sulfotransferase" evidence="3">
    <location>
        <begin position="14"/>
        <end position="271"/>
    </location>
</feature>
<keyword evidence="2 4" id="KW-0808">Transferase</keyword>
<name>A0A5B9P6V1_9BACT</name>
<proteinExistence type="inferred from homology"/>
<organism evidence="4 5">
    <name type="scientific">Mariniblastus fucicola</name>
    <dbReference type="NCBI Taxonomy" id="980251"/>
    <lineage>
        <taxon>Bacteria</taxon>
        <taxon>Pseudomonadati</taxon>
        <taxon>Planctomycetota</taxon>
        <taxon>Planctomycetia</taxon>
        <taxon>Pirellulales</taxon>
        <taxon>Pirellulaceae</taxon>
        <taxon>Mariniblastus</taxon>
    </lineage>
</organism>
<sequence>MVGVPLVSGRTYFCIRGYMKSGTNWVCRLLNLHPDIHSSGEFHWWKYFETYNENNRVFQNLANQEKEDAIVRRGLEKMTLETLDYLAPAHAKFVGDRTPHTLHPIVIRNAPHISIVRDCRDIIVSRMFHYFNFPNISNYFRRYPARENIRKQFVKDPWFFHQSPDLLLADESFVRQTARQWKQYLVADRNTMKCHPKLPVKLVKYENLHEDLQGKAEALVSFLGADPSKLPQIPSHLMPGHREEKPNSFNRKGVVGDWMNYINPEVAGWIHDEAGDELIHQGYVESKAWITRVTPAQPEQVRANRAA</sequence>
<evidence type="ECO:0000313" key="4">
    <source>
        <dbReference type="EMBL" id="QEG20732.1"/>
    </source>
</evidence>
<dbReference type="EMBL" id="CP042912">
    <property type="protein sequence ID" value="QEG20732.1"/>
    <property type="molecule type" value="Genomic_DNA"/>
</dbReference>
<dbReference type="SUPFAM" id="SSF52540">
    <property type="entry name" value="P-loop containing nucleoside triphosphate hydrolases"/>
    <property type="match status" value="1"/>
</dbReference>
<dbReference type="Proteomes" id="UP000322214">
    <property type="component" value="Chromosome"/>
</dbReference>
<comment type="similarity">
    <text evidence="1">Belongs to the sulfotransferase 1 family.</text>
</comment>
<dbReference type="InterPro" id="IPR000863">
    <property type="entry name" value="Sulfotransferase_dom"/>
</dbReference>
<evidence type="ECO:0000259" key="3">
    <source>
        <dbReference type="Pfam" id="PF00685"/>
    </source>
</evidence>
<dbReference type="RefSeq" id="WP_084417239.1">
    <property type="nucleotide sequence ID" value="NZ_CP042912.1"/>
</dbReference>